<reference evidence="2 3" key="1">
    <citation type="submission" date="2015-09" db="EMBL/GenBank/DDBJ databases">
        <title>Genome sequence of ICMP 11288.</title>
        <authorList>
            <person name="Visnovsky S."/>
            <person name="Lu A."/>
            <person name="Panda P."/>
            <person name="Pitman A."/>
        </authorList>
    </citation>
    <scope>NUCLEOTIDE SEQUENCE [LARGE SCALE GENOMIC DNA]</scope>
    <source>
        <strain evidence="2 3">ICMP 11288</strain>
    </source>
</reference>
<dbReference type="InterPro" id="IPR029068">
    <property type="entry name" value="Glyas_Bleomycin-R_OHBP_Dase"/>
</dbReference>
<dbReference type="Pfam" id="PF00903">
    <property type="entry name" value="Glyoxalase"/>
    <property type="match status" value="1"/>
</dbReference>
<evidence type="ECO:0000313" key="3">
    <source>
        <dbReference type="Proteomes" id="UP000054197"/>
    </source>
</evidence>
<dbReference type="Proteomes" id="UP000054197">
    <property type="component" value="Unassembled WGS sequence"/>
</dbReference>
<dbReference type="RefSeq" id="WP_058419578.1">
    <property type="nucleotide sequence ID" value="NZ_LKEF01000010.1"/>
</dbReference>
<sequence>MKFAYTIIYVPDVAASLAFFETAFGLRRRFLHESGTYGELETGDTTLSFAAHELGEMNFDGGHVEAHTSRQPLGMEVGFVTEDVFVAHAKALLHGAKELSPPSTKPWGQVVSYVRCPDGTLVELCTPIVG</sequence>
<dbReference type="PROSITE" id="PS51819">
    <property type="entry name" value="VOC"/>
    <property type="match status" value="1"/>
</dbReference>
<dbReference type="SUPFAM" id="SSF54593">
    <property type="entry name" value="Glyoxalase/Bleomycin resistance protein/Dihydroxybiphenyl dioxygenase"/>
    <property type="match status" value="1"/>
</dbReference>
<name>A0A0W0I3A3_PSEFL</name>
<dbReference type="PANTHER" id="PTHR21366:SF22">
    <property type="entry name" value="VOC DOMAIN-CONTAINING PROTEIN"/>
    <property type="match status" value="1"/>
</dbReference>
<proteinExistence type="predicted"/>
<organism evidence="2 3">
    <name type="scientific">Pseudomonas fluorescens ICMP 11288</name>
    <dbReference type="NCBI Taxonomy" id="1198309"/>
    <lineage>
        <taxon>Bacteria</taxon>
        <taxon>Pseudomonadati</taxon>
        <taxon>Pseudomonadota</taxon>
        <taxon>Gammaproteobacteria</taxon>
        <taxon>Pseudomonadales</taxon>
        <taxon>Pseudomonadaceae</taxon>
        <taxon>Pseudomonas</taxon>
    </lineage>
</organism>
<dbReference type="Gene3D" id="3.10.180.10">
    <property type="entry name" value="2,3-Dihydroxybiphenyl 1,2-Dioxygenase, domain 1"/>
    <property type="match status" value="1"/>
</dbReference>
<comment type="caution">
    <text evidence="2">The sequence shown here is derived from an EMBL/GenBank/DDBJ whole genome shotgun (WGS) entry which is preliminary data.</text>
</comment>
<feature type="domain" description="VOC" evidence="1">
    <location>
        <begin position="2"/>
        <end position="127"/>
    </location>
</feature>
<protein>
    <submittedName>
        <fullName evidence="2">Glyoxalase</fullName>
    </submittedName>
</protein>
<dbReference type="InterPro" id="IPR050383">
    <property type="entry name" value="GlyoxalaseI/FosfomycinResist"/>
</dbReference>
<dbReference type="AlphaFoldDB" id="A0A0W0I3A3"/>
<dbReference type="PANTHER" id="PTHR21366">
    <property type="entry name" value="GLYOXALASE FAMILY PROTEIN"/>
    <property type="match status" value="1"/>
</dbReference>
<dbReference type="EMBL" id="LKEF01000010">
    <property type="protein sequence ID" value="KTB67635.1"/>
    <property type="molecule type" value="Genomic_DNA"/>
</dbReference>
<dbReference type="InterPro" id="IPR004360">
    <property type="entry name" value="Glyas_Fos-R_dOase_dom"/>
</dbReference>
<evidence type="ECO:0000259" key="1">
    <source>
        <dbReference type="PROSITE" id="PS51819"/>
    </source>
</evidence>
<gene>
    <name evidence="2" type="ORF">AO063_16465</name>
</gene>
<dbReference type="CDD" id="cd07264">
    <property type="entry name" value="VOC_like"/>
    <property type="match status" value="1"/>
</dbReference>
<accession>A0A0W0I3A3</accession>
<dbReference type="InterPro" id="IPR037523">
    <property type="entry name" value="VOC_core"/>
</dbReference>
<evidence type="ECO:0000313" key="2">
    <source>
        <dbReference type="EMBL" id="KTB67635.1"/>
    </source>
</evidence>